<name>A0ABN4TYM4_9BURK</name>
<evidence type="ECO:0000256" key="4">
    <source>
        <dbReference type="ARBA" id="ARBA00023163"/>
    </source>
</evidence>
<comment type="similarity">
    <text evidence="1">Belongs to the LysR transcriptional regulatory family.</text>
</comment>
<dbReference type="RefSeq" id="WP_071019318.1">
    <property type="nucleotide sequence ID" value="NZ_CP017755.1"/>
</dbReference>
<proteinExistence type="inferred from homology"/>
<dbReference type="InterPro" id="IPR036390">
    <property type="entry name" value="WH_DNA-bd_sf"/>
</dbReference>
<dbReference type="Pfam" id="PF00126">
    <property type="entry name" value="HTH_1"/>
    <property type="match status" value="1"/>
</dbReference>
<evidence type="ECO:0000313" key="6">
    <source>
        <dbReference type="EMBL" id="AOZ09769.1"/>
    </source>
</evidence>
<dbReference type="PANTHER" id="PTHR30537">
    <property type="entry name" value="HTH-TYPE TRANSCRIPTIONAL REGULATOR"/>
    <property type="match status" value="1"/>
</dbReference>
<dbReference type="Gene3D" id="3.40.190.10">
    <property type="entry name" value="Periplasmic binding protein-like II"/>
    <property type="match status" value="2"/>
</dbReference>
<dbReference type="CDD" id="cd08432">
    <property type="entry name" value="PBP2_GcdR_TrpI_HvrB_AmpR_like"/>
    <property type="match status" value="1"/>
</dbReference>
<dbReference type="InterPro" id="IPR036388">
    <property type="entry name" value="WH-like_DNA-bd_sf"/>
</dbReference>
<organism evidence="6 7">
    <name type="scientific">Cupriavidus malaysiensis</name>
    <dbReference type="NCBI Taxonomy" id="367825"/>
    <lineage>
        <taxon>Bacteria</taxon>
        <taxon>Pseudomonadati</taxon>
        <taxon>Pseudomonadota</taxon>
        <taxon>Betaproteobacteria</taxon>
        <taxon>Burkholderiales</taxon>
        <taxon>Burkholderiaceae</taxon>
        <taxon>Cupriavidus</taxon>
    </lineage>
</organism>
<dbReference type="SUPFAM" id="SSF53850">
    <property type="entry name" value="Periplasmic binding protein-like II"/>
    <property type="match status" value="1"/>
</dbReference>
<evidence type="ECO:0000256" key="1">
    <source>
        <dbReference type="ARBA" id="ARBA00009437"/>
    </source>
</evidence>
<evidence type="ECO:0000259" key="5">
    <source>
        <dbReference type="PROSITE" id="PS50931"/>
    </source>
</evidence>
<dbReference type="InterPro" id="IPR000847">
    <property type="entry name" value="LysR_HTH_N"/>
</dbReference>
<protein>
    <submittedName>
        <fullName evidence="6">LysR family transcriptional regulator</fullName>
    </submittedName>
</protein>
<dbReference type="Proteomes" id="UP000177515">
    <property type="component" value="Chromosome 2"/>
</dbReference>
<dbReference type="InterPro" id="IPR058163">
    <property type="entry name" value="LysR-type_TF_proteobact-type"/>
</dbReference>
<feature type="domain" description="HTH lysR-type" evidence="5">
    <location>
        <begin position="15"/>
        <end position="72"/>
    </location>
</feature>
<gene>
    <name evidence="6" type="ORF">BKK80_29150</name>
</gene>
<evidence type="ECO:0000256" key="3">
    <source>
        <dbReference type="ARBA" id="ARBA00023125"/>
    </source>
</evidence>
<dbReference type="PRINTS" id="PR00039">
    <property type="entry name" value="HTHLYSR"/>
</dbReference>
<dbReference type="PROSITE" id="PS50931">
    <property type="entry name" value="HTH_LYSR"/>
    <property type="match status" value="1"/>
</dbReference>
<dbReference type="EMBL" id="CP017755">
    <property type="protein sequence ID" value="AOZ09769.1"/>
    <property type="molecule type" value="Genomic_DNA"/>
</dbReference>
<keyword evidence="2" id="KW-0805">Transcription regulation</keyword>
<keyword evidence="7" id="KW-1185">Reference proteome</keyword>
<reference evidence="6 7" key="1">
    <citation type="submission" date="2016-10" db="EMBL/GenBank/DDBJ databases">
        <title>Complete genome sequences of three Cupriavidus strains isolated from various Malaysian environments.</title>
        <authorList>
            <person name="Abdullah A.A.-A."/>
            <person name="Shafie N.A.H."/>
            <person name="Lau N.S."/>
        </authorList>
    </citation>
    <scope>NUCLEOTIDE SEQUENCE [LARGE SCALE GENOMIC DNA]</scope>
    <source>
        <strain evidence="6 7">USMAA1020</strain>
    </source>
</reference>
<dbReference type="PANTHER" id="PTHR30537:SF79">
    <property type="entry name" value="TRANSCRIPTIONAL REGULATOR-RELATED"/>
    <property type="match status" value="1"/>
</dbReference>
<accession>A0ABN4TYM4</accession>
<keyword evidence="3" id="KW-0238">DNA-binding</keyword>
<dbReference type="Pfam" id="PF03466">
    <property type="entry name" value="LysR_substrate"/>
    <property type="match status" value="1"/>
</dbReference>
<dbReference type="SUPFAM" id="SSF46785">
    <property type="entry name" value="Winged helix' DNA-binding domain"/>
    <property type="match status" value="1"/>
</dbReference>
<keyword evidence="4" id="KW-0804">Transcription</keyword>
<sequence>MSKPSPVAAAALRAMSLEAIRGFECAARLLSFTAAADELCLTQSAISKQVKSLEDVLGTALFVRGGKGLSLTPQGREFYAAARAAVEGLAEACVRLLAAERSTVTVTTTPSFAALWLVPKLARFQVLAPDIDVRVDASEANANLEREGFDLGIRLCAVDGSEAPLLRERVMLMAAPEVAARIRTAADLLRTPLLVYHDPAGRFPWMSWTDWYPRLGLAHSPGQPCLYFSEYEHVLRAAAQGAGVAIGRTPLALPLLAQGRLRVVLPEHAADGIGYRFVVAPQAQARPAVARFRQWVEAELAAQVIGEPG</sequence>
<dbReference type="InterPro" id="IPR005119">
    <property type="entry name" value="LysR_subst-bd"/>
</dbReference>
<dbReference type="Gene3D" id="1.10.10.10">
    <property type="entry name" value="Winged helix-like DNA-binding domain superfamily/Winged helix DNA-binding domain"/>
    <property type="match status" value="1"/>
</dbReference>
<evidence type="ECO:0000256" key="2">
    <source>
        <dbReference type="ARBA" id="ARBA00023015"/>
    </source>
</evidence>
<evidence type="ECO:0000313" key="7">
    <source>
        <dbReference type="Proteomes" id="UP000177515"/>
    </source>
</evidence>